<dbReference type="InterPro" id="IPR013785">
    <property type="entry name" value="Aldolase_TIM"/>
</dbReference>
<keyword evidence="10" id="KW-1185">Reference proteome</keyword>
<feature type="binding site" evidence="7">
    <location>
        <position position="297"/>
    </location>
    <ligand>
        <name>glyoxylate</name>
        <dbReference type="ChEBI" id="CHEBI:36655"/>
    </ligand>
</feature>
<dbReference type="AlphaFoldDB" id="A0A2N6PGT8"/>
<keyword evidence="2 7" id="KW-0285">Flavoprotein</keyword>
<dbReference type="EMBL" id="PNFZ01000004">
    <property type="protein sequence ID" value="PMB97905.1"/>
    <property type="molecule type" value="Genomic_DNA"/>
</dbReference>
<dbReference type="PROSITE" id="PS00557">
    <property type="entry name" value="FMN_HYDROXY_ACID_DH_1"/>
    <property type="match status" value="1"/>
</dbReference>
<comment type="similarity">
    <text evidence="5">Belongs to the FMN-dependent alpha-hydroxy acid dehydrogenase family.</text>
</comment>
<dbReference type="PANTHER" id="PTHR10578:SF107">
    <property type="entry name" value="2-HYDROXYACID OXIDASE 1"/>
    <property type="match status" value="1"/>
</dbReference>
<feature type="binding site" evidence="7">
    <location>
        <position position="191"/>
    </location>
    <ligand>
        <name>glyoxylate</name>
        <dbReference type="ChEBI" id="CHEBI:36655"/>
    </ligand>
</feature>
<evidence type="ECO:0000313" key="10">
    <source>
        <dbReference type="Proteomes" id="UP000235703"/>
    </source>
</evidence>
<evidence type="ECO:0000313" key="9">
    <source>
        <dbReference type="EMBL" id="PMB97905.1"/>
    </source>
</evidence>
<dbReference type="InterPro" id="IPR037396">
    <property type="entry name" value="FMN_HAD"/>
</dbReference>
<evidence type="ECO:0000256" key="2">
    <source>
        <dbReference type="ARBA" id="ARBA00022630"/>
    </source>
</evidence>
<evidence type="ECO:0000256" key="4">
    <source>
        <dbReference type="ARBA" id="ARBA00023002"/>
    </source>
</evidence>
<evidence type="ECO:0000256" key="7">
    <source>
        <dbReference type="PIRSR" id="PIRSR000138-2"/>
    </source>
</evidence>
<reference evidence="9 10" key="1">
    <citation type="submission" date="2017-09" db="EMBL/GenBank/DDBJ databases">
        <title>Bacterial strain isolated from the female urinary microbiota.</title>
        <authorList>
            <person name="Thomas-White K."/>
            <person name="Kumar N."/>
            <person name="Forster S."/>
            <person name="Putonti C."/>
            <person name="Lawley T."/>
            <person name="Wolfe A.J."/>
        </authorList>
    </citation>
    <scope>NUCLEOTIDE SEQUENCE [LARGE SCALE GENOMIC DNA]</scope>
    <source>
        <strain evidence="9 10">UMB0680</strain>
    </source>
</reference>
<dbReference type="RefSeq" id="WP_102162249.1">
    <property type="nucleotide sequence ID" value="NZ_PNFZ01000004.1"/>
</dbReference>
<name>A0A2N6PGT8_9MICO</name>
<evidence type="ECO:0000256" key="5">
    <source>
        <dbReference type="ARBA" id="ARBA00024042"/>
    </source>
</evidence>
<dbReference type="PIRSF" id="PIRSF000138">
    <property type="entry name" value="Al-hdrx_acd_dh"/>
    <property type="match status" value="1"/>
</dbReference>
<dbReference type="InterPro" id="IPR012133">
    <property type="entry name" value="Alpha-hydoxy_acid_DH_FMN"/>
</dbReference>
<keyword evidence="4" id="KW-0560">Oxidoreductase</keyword>
<feature type="binding site" evidence="7">
    <location>
        <position position="156"/>
    </location>
    <ligand>
        <name>glyoxylate</name>
        <dbReference type="ChEBI" id="CHEBI:36655"/>
    </ligand>
</feature>
<evidence type="ECO:0000259" key="8">
    <source>
        <dbReference type="PROSITE" id="PS51349"/>
    </source>
</evidence>
<feature type="domain" description="FMN hydroxy acid dehydrogenase" evidence="8">
    <location>
        <begin position="22"/>
        <end position="402"/>
    </location>
</feature>
<evidence type="ECO:0000256" key="6">
    <source>
        <dbReference type="PIRSR" id="PIRSR000138-1"/>
    </source>
</evidence>
<organism evidence="9 10">
    <name type="scientific">Brevibacterium luteolum</name>
    <dbReference type="NCBI Taxonomy" id="199591"/>
    <lineage>
        <taxon>Bacteria</taxon>
        <taxon>Bacillati</taxon>
        <taxon>Actinomycetota</taxon>
        <taxon>Actinomycetes</taxon>
        <taxon>Micrococcales</taxon>
        <taxon>Brevibacteriaceae</taxon>
        <taxon>Brevibacterium</taxon>
    </lineage>
</organism>
<dbReference type="CDD" id="cd02809">
    <property type="entry name" value="alpha_hydroxyacid_oxid_FMN"/>
    <property type="match status" value="1"/>
</dbReference>
<protein>
    <submittedName>
        <fullName evidence="9">Alpha-hydroxy-acid oxidizing enzyme</fullName>
    </submittedName>
</protein>
<feature type="binding site" evidence="7">
    <location>
        <position position="273"/>
    </location>
    <ligand>
        <name>FMN</name>
        <dbReference type="ChEBI" id="CHEBI:58210"/>
    </ligand>
</feature>
<dbReference type="PANTHER" id="PTHR10578">
    <property type="entry name" value="S -2-HYDROXY-ACID OXIDASE-RELATED"/>
    <property type="match status" value="1"/>
</dbReference>
<feature type="active site" description="Proton acceptor" evidence="6">
    <location>
        <position position="297"/>
    </location>
</feature>
<dbReference type="SUPFAM" id="SSF51395">
    <property type="entry name" value="FMN-linked oxidoreductases"/>
    <property type="match status" value="1"/>
</dbReference>
<feature type="binding site" evidence="7">
    <location>
        <position position="154"/>
    </location>
    <ligand>
        <name>FMN</name>
        <dbReference type="ChEBI" id="CHEBI:58210"/>
    </ligand>
</feature>
<dbReference type="Gene3D" id="3.20.20.70">
    <property type="entry name" value="Aldolase class I"/>
    <property type="match status" value="1"/>
</dbReference>
<feature type="binding site" evidence="7">
    <location>
        <position position="295"/>
    </location>
    <ligand>
        <name>FMN</name>
        <dbReference type="ChEBI" id="CHEBI:58210"/>
    </ligand>
</feature>
<dbReference type="GO" id="GO:0016614">
    <property type="term" value="F:oxidoreductase activity, acting on CH-OH group of donors"/>
    <property type="evidence" value="ECO:0007669"/>
    <property type="project" value="UniProtKB-ARBA"/>
</dbReference>
<comment type="caution">
    <text evidence="9">The sequence shown here is derived from an EMBL/GenBank/DDBJ whole genome shotgun (WGS) entry which is preliminary data.</text>
</comment>
<evidence type="ECO:0000256" key="1">
    <source>
        <dbReference type="ARBA" id="ARBA00001917"/>
    </source>
</evidence>
<feature type="binding site" evidence="7">
    <location>
        <begin position="101"/>
        <end position="103"/>
    </location>
    <ligand>
        <name>FMN</name>
        <dbReference type="ChEBI" id="CHEBI:58210"/>
    </ligand>
</feature>
<gene>
    <name evidence="9" type="ORF">CJ198_08790</name>
</gene>
<dbReference type="Pfam" id="PF01070">
    <property type="entry name" value="FMN_dh"/>
    <property type="match status" value="1"/>
</dbReference>
<accession>A0A2N6PGT8</accession>
<feature type="binding site" evidence="7">
    <location>
        <position position="300"/>
    </location>
    <ligand>
        <name>glyoxylate</name>
        <dbReference type="ChEBI" id="CHEBI:36655"/>
    </ligand>
</feature>
<dbReference type="Proteomes" id="UP000235703">
    <property type="component" value="Unassembled WGS sequence"/>
</dbReference>
<keyword evidence="3 7" id="KW-0288">FMN</keyword>
<dbReference type="GO" id="GO:0010181">
    <property type="term" value="F:FMN binding"/>
    <property type="evidence" value="ECO:0007669"/>
    <property type="project" value="InterPro"/>
</dbReference>
<feature type="binding site" evidence="7">
    <location>
        <position position="48"/>
    </location>
    <ligand>
        <name>glyoxylate</name>
        <dbReference type="ChEBI" id="CHEBI:36655"/>
    </ligand>
</feature>
<feature type="binding site" evidence="7">
    <location>
        <begin position="351"/>
        <end position="352"/>
    </location>
    <ligand>
        <name>FMN</name>
        <dbReference type="ChEBI" id="CHEBI:58210"/>
    </ligand>
</feature>
<dbReference type="FunFam" id="3.20.20.70:FF:000029">
    <property type="entry name" value="L-lactate dehydrogenase"/>
    <property type="match status" value="1"/>
</dbReference>
<evidence type="ECO:0000256" key="3">
    <source>
        <dbReference type="ARBA" id="ARBA00022643"/>
    </source>
</evidence>
<feature type="binding site" evidence="7">
    <location>
        <position position="130"/>
    </location>
    <ligand>
        <name>FMN</name>
        <dbReference type="ChEBI" id="CHEBI:58210"/>
    </ligand>
</feature>
<dbReference type="OrthoDB" id="9770452at2"/>
<comment type="cofactor">
    <cofactor evidence="1">
        <name>FMN</name>
        <dbReference type="ChEBI" id="CHEBI:58210"/>
    </cofactor>
</comment>
<dbReference type="InterPro" id="IPR008259">
    <property type="entry name" value="FMN_hydac_DH_AS"/>
</dbReference>
<feature type="binding site" evidence="7">
    <location>
        <begin position="328"/>
        <end position="332"/>
    </location>
    <ligand>
        <name>FMN</name>
        <dbReference type="ChEBI" id="CHEBI:58210"/>
    </ligand>
</feature>
<dbReference type="InterPro" id="IPR000262">
    <property type="entry name" value="FMN-dep_DH"/>
</dbReference>
<dbReference type="PROSITE" id="PS51349">
    <property type="entry name" value="FMN_HYDROXY_ACID_DH_2"/>
    <property type="match status" value="1"/>
</dbReference>
<sequence length="405" mass="43595">MKISEALSLVRMGQPELNRVQRFRARCHTVADVEAAARRALPRPVFDYIAGGADDEVTLAENVGAYTAWRFQPQVLRDVAEVDLSTEILGRRSALPFGLAPTGYTKMIASAGEPAVARAAADAGMPYVLSTMASTSLEDLTAVPPTGRADRWFQLYVWKDRDLTAGLIARAAAAGYRVLEVAVDTHVSGFRGRDVRNGLTIPPQLTPGALLDIASRPRYWTQMLAHPMIEFANVAGSDAGYTIENISQQFDPSLDWDTLAWIRSLWDGPLLLKGPVSAADALRAQQLGVDGVHLSNHGGRQLDRCVVPVDLIPLVRAATGEEFTILVDSGIRHGADIAVALARGADAAFIGRPYLYGLAAAGQSGVAHVIDILRTQLTRTLQLAGVATVDELRTHGHELLNPTGR</sequence>
<proteinExistence type="inferred from homology"/>